<keyword evidence="3" id="KW-1185">Reference proteome</keyword>
<accession>A0A8H4W4L3</accession>
<dbReference type="GO" id="GO:0008237">
    <property type="term" value="F:metallopeptidase activity"/>
    <property type="evidence" value="ECO:0007669"/>
    <property type="project" value="InterPro"/>
</dbReference>
<gene>
    <name evidence="2" type="ORF">G7Y89_g4804</name>
</gene>
<dbReference type="OrthoDB" id="4259138at2759"/>
<evidence type="ECO:0000313" key="2">
    <source>
        <dbReference type="EMBL" id="KAF4633311.1"/>
    </source>
</evidence>
<protein>
    <recommendedName>
        <fullName evidence="4">Lysine-specific metallo-endopeptidase domain-containing protein</fullName>
    </recommendedName>
</protein>
<dbReference type="InterPro" id="IPR024079">
    <property type="entry name" value="MetalloPept_cat_dom_sf"/>
</dbReference>
<feature type="region of interest" description="Disordered" evidence="1">
    <location>
        <begin position="81"/>
        <end position="110"/>
    </location>
</feature>
<evidence type="ECO:0000313" key="3">
    <source>
        <dbReference type="Proteomes" id="UP000566819"/>
    </source>
</evidence>
<name>A0A8H4W4L3_9HELO</name>
<evidence type="ECO:0008006" key="4">
    <source>
        <dbReference type="Google" id="ProtNLM"/>
    </source>
</evidence>
<sequence length="293" mass="32046">MKTSGLGSCDATQTPIIDSWLADTILLVDSALLGINSYQTDTSIQRNLGAFFGISSTRAGTKKLTTVQSNDWQVETEIFYDDEGNPIPDKEDNTKPASLRTYPPSTGNSVTDEMLEDMQEGTSPNWAKFAYYSSDLKDYVIEEAANRYPGNPPSWCNGASATPPENRFALTESRLTRDVVTLCLDAFAAVSEPYETIAAAMASTSSKTPGDSLNDASPRSLTLFHELIHMTTTPDKTPDTATKPTECLDLTVNGADATQNPDSYVFMAWSYYLTKNGQPPFEWQEGLAQNIKP</sequence>
<evidence type="ECO:0000256" key="1">
    <source>
        <dbReference type="SAM" id="MobiDB-lite"/>
    </source>
</evidence>
<dbReference type="AlphaFoldDB" id="A0A8H4W4L3"/>
<dbReference type="EMBL" id="JAAMPI010000271">
    <property type="protein sequence ID" value="KAF4633311.1"/>
    <property type="molecule type" value="Genomic_DNA"/>
</dbReference>
<dbReference type="Proteomes" id="UP000566819">
    <property type="component" value="Unassembled WGS sequence"/>
</dbReference>
<comment type="caution">
    <text evidence="2">The sequence shown here is derived from an EMBL/GenBank/DDBJ whole genome shotgun (WGS) entry which is preliminary data.</text>
</comment>
<dbReference type="Gene3D" id="3.40.390.10">
    <property type="entry name" value="Collagenase (Catalytic Domain)"/>
    <property type="match status" value="1"/>
</dbReference>
<reference evidence="2 3" key="1">
    <citation type="submission" date="2020-03" db="EMBL/GenBank/DDBJ databases">
        <title>Draft Genome Sequence of Cudoniella acicularis.</title>
        <authorList>
            <person name="Buettner E."/>
            <person name="Kellner H."/>
        </authorList>
    </citation>
    <scope>NUCLEOTIDE SEQUENCE [LARGE SCALE GENOMIC DNA]</scope>
    <source>
        <strain evidence="2 3">DSM 108380</strain>
    </source>
</reference>
<proteinExistence type="predicted"/>
<organism evidence="2 3">
    <name type="scientific">Cudoniella acicularis</name>
    <dbReference type="NCBI Taxonomy" id="354080"/>
    <lineage>
        <taxon>Eukaryota</taxon>
        <taxon>Fungi</taxon>
        <taxon>Dikarya</taxon>
        <taxon>Ascomycota</taxon>
        <taxon>Pezizomycotina</taxon>
        <taxon>Leotiomycetes</taxon>
        <taxon>Helotiales</taxon>
        <taxon>Tricladiaceae</taxon>
        <taxon>Cudoniella</taxon>
    </lineage>
</organism>